<evidence type="ECO:0000313" key="2">
    <source>
        <dbReference type="Proteomes" id="UP001499924"/>
    </source>
</evidence>
<reference evidence="2" key="1">
    <citation type="journal article" date="2019" name="Int. J. Syst. Evol. Microbiol.">
        <title>The Global Catalogue of Microorganisms (GCM) 10K type strain sequencing project: providing services to taxonomists for standard genome sequencing and annotation.</title>
        <authorList>
            <consortium name="The Broad Institute Genomics Platform"/>
            <consortium name="The Broad Institute Genome Sequencing Center for Infectious Disease"/>
            <person name="Wu L."/>
            <person name="Ma J."/>
        </authorList>
    </citation>
    <scope>NUCLEOTIDE SEQUENCE [LARGE SCALE GENOMIC DNA]</scope>
    <source>
        <strain evidence="2">JCM 15614</strain>
    </source>
</reference>
<organism evidence="1 2">
    <name type="scientific">Blastococcus jejuensis</name>
    <dbReference type="NCBI Taxonomy" id="351224"/>
    <lineage>
        <taxon>Bacteria</taxon>
        <taxon>Bacillati</taxon>
        <taxon>Actinomycetota</taxon>
        <taxon>Actinomycetes</taxon>
        <taxon>Geodermatophilales</taxon>
        <taxon>Geodermatophilaceae</taxon>
        <taxon>Blastococcus</taxon>
    </lineage>
</organism>
<dbReference type="RefSeq" id="WP_344687527.1">
    <property type="nucleotide sequence ID" value="NZ_BAAAVV010000002.1"/>
</dbReference>
<evidence type="ECO:0000313" key="1">
    <source>
        <dbReference type="EMBL" id="GAA3160583.1"/>
    </source>
</evidence>
<gene>
    <name evidence="1" type="ORF">GCM10010531_10150</name>
</gene>
<dbReference type="Proteomes" id="UP001499924">
    <property type="component" value="Unassembled WGS sequence"/>
</dbReference>
<keyword evidence="2" id="KW-1185">Reference proteome</keyword>
<sequence>MTRGGHDDVGHRRLTRLLAGLGAASGAVLLTRPQRIVDRLCPELPHDRVWLVRLLGARLLVQHGAVLVLPDPALVRAGSALDLLHAASMVPFAGSARYGRAARISGTLAAAYAGIAMAAAPRAAPR</sequence>
<accession>A0ABP6NX66</accession>
<comment type="caution">
    <text evidence="1">The sequence shown here is derived from an EMBL/GenBank/DDBJ whole genome shotgun (WGS) entry which is preliminary data.</text>
</comment>
<protein>
    <submittedName>
        <fullName evidence="1">Uncharacterized protein</fullName>
    </submittedName>
</protein>
<proteinExistence type="predicted"/>
<name>A0ABP6NX66_9ACTN</name>
<dbReference type="EMBL" id="BAAAVV010000002">
    <property type="protein sequence ID" value="GAA3160583.1"/>
    <property type="molecule type" value="Genomic_DNA"/>
</dbReference>